<dbReference type="GO" id="GO:0016787">
    <property type="term" value="F:hydrolase activity"/>
    <property type="evidence" value="ECO:0007669"/>
    <property type="project" value="UniProtKB-KW"/>
</dbReference>
<dbReference type="SUPFAM" id="SSF56300">
    <property type="entry name" value="Metallo-dependent phosphatases"/>
    <property type="match status" value="1"/>
</dbReference>
<evidence type="ECO:0000313" key="8">
    <source>
        <dbReference type="EMBL" id="ARD22578.1"/>
    </source>
</evidence>
<dbReference type="InterPro" id="IPR043461">
    <property type="entry name" value="LpxH-like"/>
</dbReference>
<dbReference type="EMBL" id="CP020472">
    <property type="protein sequence ID" value="ARD22578.1"/>
    <property type="molecule type" value="Genomic_DNA"/>
</dbReference>
<evidence type="ECO:0000256" key="5">
    <source>
        <dbReference type="ARBA" id="ARBA00023211"/>
    </source>
</evidence>
<dbReference type="RefSeq" id="WP_080915869.1">
    <property type="nucleotide sequence ID" value="NZ_CP020472.1"/>
</dbReference>
<reference evidence="8 9" key="1">
    <citation type="submission" date="2017-03" db="EMBL/GenBank/DDBJ databases">
        <title>Genome sequencing of Shewanella japonica KCTC 22435.</title>
        <authorList>
            <person name="Kim K.M."/>
        </authorList>
    </citation>
    <scope>NUCLEOTIDE SEQUENCE [LARGE SCALE GENOMIC DNA]</scope>
    <source>
        <strain evidence="8 9">KCTC 22435</strain>
    </source>
</reference>
<dbReference type="PANTHER" id="PTHR34990:SF2">
    <property type="entry name" value="BLL8164 PROTEIN"/>
    <property type="match status" value="1"/>
</dbReference>
<dbReference type="InterPro" id="IPR004843">
    <property type="entry name" value="Calcineurin-like_PHP"/>
</dbReference>
<feature type="region of interest" description="Disordered" evidence="6">
    <location>
        <begin position="1"/>
        <end position="24"/>
    </location>
</feature>
<evidence type="ECO:0000259" key="7">
    <source>
        <dbReference type="Pfam" id="PF00149"/>
    </source>
</evidence>
<keyword evidence="8" id="KW-0378">Hydrolase</keyword>
<evidence type="ECO:0000256" key="2">
    <source>
        <dbReference type="ARBA" id="ARBA00022519"/>
    </source>
</evidence>
<evidence type="ECO:0000256" key="1">
    <source>
        <dbReference type="ARBA" id="ARBA00022475"/>
    </source>
</evidence>
<keyword evidence="3" id="KW-0479">Metal-binding</keyword>
<dbReference type="Proteomes" id="UP000191820">
    <property type="component" value="Chromosome"/>
</dbReference>
<evidence type="ECO:0000256" key="3">
    <source>
        <dbReference type="ARBA" id="ARBA00022723"/>
    </source>
</evidence>
<evidence type="ECO:0000256" key="6">
    <source>
        <dbReference type="SAM" id="MobiDB-lite"/>
    </source>
</evidence>
<sequence length="310" mass="35504">MTQNAKDKTGLHELTPNPTSHFSPFEHAITTRKSPKSSGKVKQTFNALWISDVHLDSVDCKAEYLLDLLNQTHTNKLYLVGDIIDIWALKRKVYWPESHNLVLQKLIQLAQSGIEIKFIPGNHDEEFKAYSNFQIWGITITRQYIHECITGDKILMLHGDQFDSEVCISRTYAKLGDHLYDVLLLLNRKLHRIRHSLGFSYWSLASYVKLRVNKAQHAISMYRDAVLRYAQTQQVQAVVCGHIHQPELSQHKNIIYANDGDWVENCTLIAETHSGELQLLRWSDEACTTKVINQITLSEASATPIKQKVA</sequence>
<protein>
    <submittedName>
        <fullName evidence="8">UDP-2,3-diacylglucosamine hydrolase</fullName>
    </submittedName>
</protein>
<dbReference type="Pfam" id="PF00149">
    <property type="entry name" value="Metallophos"/>
    <property type="match status" value="1"/>
</dbReference>
<dbReference type="InterPro" id="IPR029052">
    <property type="entry name" value="Metallo-depent_PP-like"/>
</dbReference>
<keyword evidence="2" id="KW-0997">Cell inner membrane</keyword>
<feature type="compositionally biased region" description="Basic and acidic residues" evidence="6">
    <location>
        <begin position="1"/>
        <end position="11"/>
    </location>
</feature>
<accession>A0ABM6JMP1</accession>
<evidence type="ECO:0000256" key="4">
    <source>
        <dbReference type="ARBA" id="ARBA00023136"/>
    </source>
</evidence>
<evidence type="ECO:0000313" key="9">
    <source>
        <dbReference type="Proteomes" id="UP000191820"/>
    </source>
</evidence>
<dbReference type="PANTHER" id="PTHR34990">
    <property type="entry name" value="UDP-2,3-DIACYLGLUCOSAMINE HYDROLASE-RELATED"/>
    <property type="match status" value="1"/>
</dbReference>
<dbReference type="Gene3D" id="3.60.21.10">
    <property type="match status" value="1"/>
</dbReference>
<dbReference type="CDD" id="cd07398">
    <property type="entry name" value="MPP_YbbF-LpxH"/>
    <property type="match status" value="1"/>
</dbReference>
<keyword evidence="1" id="KW-1003">Cell membrane</keyword>
<name>A0ABM6JMP1_9GAMM</name>
<proteinExistence type="predicted"/>
<keyword evidence="5" id="KW-0464">Manganese</keyword>
<keyword evidence="9" id="KW-1185">Reference proteome</keyword>
<organism evidence="8 9">
    <name type="scientific">Shewanella japonica</name>
    <dbReference type="NCBI Taxonomy" id="93973"/>
    <lineage>
        <taxon>Bacteria</taxon>
        <taxon>Pseudomonadati</taxon>
        <taxon>Pseudomonadota</taxon>
        <taxon>Gammaproteobacteria</taxon>
        <taxon>Alteromonadales</taxon>
        <taxon>Shewanellaceae</taxon>
        <taxon>Shewanella</taxon>
    </lineage>
</organism>
<keyword evidence="4" id="KW-0472">Membrane</keyword>
<gene>
    <name evidence="8" type="ORF">SJ2017_2288</name>
</gene>
<feature type="domain" description="Calcineurin-like phosphoesterase" evidence="7">
    <location>
        <begin position="48"/>
        <end position="246"/>
    </location>
</feature>